<accession>A0A1A9V1M6</accession>
<keyword evidence="3" id="KW-1185">Reference proteome</keyword>
<evidence type="ECO:0000256" key="1">
    <source>
        <dbReference type="SAM" id="Phobius"/>
    </source>
</evidence>
<keyword evidence="1" id="KW-1133">Transmembrane helix</keyword>
<dbReference type="Proteomes" id="UP000078200">
    <property type="component" value="Unassembled WGS sequence"/>
</dbReference>
<dbReference type="AlphaFoldDB" id="A0A1A9V1M6"/>
<feature type="transmembrane region" description="Helical" evidence="1">
    <location>
        <begin position="151"/>
        <end position="170"/>
    </location>
</feature>
<reference evidence="2" key="1">
    <citation type="submission" date="2020-05" db="UniProtKB">
        <authorList>
            <consortium name="EnsemblMetazoa"/>
        </authorList>
    </citation>
    <scope>IDENTIFICATION</scope>
    <source>
        <strain evidence="2">TTRI</strain>
    </source>
</reference>
<evidence type="ECO:0000313" key="2">
    <source>
        <dbReference type="EnsemblMetazoa" id="GAUT022915-PA"/>
    </source>
</evidence>
<dbReference type="VEuPathDB" id="VectorBase:GAUT022915"/>
<protein>
    <submittedName>
        <fullName evidence="2">Uncharacterized protein</fullName>
    </submittedName>
</protein>
<evidence type="ECO:0000313" key="3">
    <source>
        <dbReference type="Proteomes" id="UP000078200"/>
    </source>
</evidence>
<proteinExistence type="predicted"/>
<organism evidence="2 3">
    <name type="scientific">Glossina austeni</name>
    <name type="common">Savannah tsetse fly</name>
    <dbReference type="NCBI Taxonomy" id="7395"/>
    <lineage>
        <taxon>Eukaryota</taxon>
        <taxon>Metazoa</taxon>
        <taxon>Ecdysozoa</taxon>
        <taxon>Arthropoda</taxon>
        <taxon>Hexapoda</taxon>
        <taxon>Insecta</taxon>
        <taxon>Pterygota</taxon>
        <taxon>Neoptera</taxon>
        <taxon>Endopterygota</taxon>
        <taxon>Diptera</taxon>
        <taxon>Brachycera</taxon>
        <taxon>Muscomorpha</taxon>
        <taxon>Hippoboscoidea</taxon>
        <taxon>Glossinidae</taxon>
        <taxon>Glossina</taxon>
    </lineage>
</organism>
<keyword evidence="1" id="KW-0472">Membrane</keyword>
<dbReference type="EnsemblMetazoa" id="GAUT022915-RA">
    <property type="protein sequence ID" value="GAUT022915-PA"/>
    <property type="gene ID" value="GAUT022915"/>
</dbReference>
<keyword evidence="1" id="KW-0812">Transmembrane</keyword>
<sequence length="270" mass="28859">MVVVRGKCRAKALIVGESIALAESVELVDAEVLIAGDSIALAVSVELVAESVVVKRIFAGCWPLMPVNEEFMALTAAAVILCARAIKVCVSGKADLYDLIENNRLDVKYSTYAYGNATIDFSLNNFGVTDTFVSNSSNSSATTLRDRTKKLNISLILVLVGVLCFCPLAIDMSAMTFTNYFDNSSEGLFCSSNVGNGLFVSEQVSLVFDTFEASIARVDDLSLTGEVLVSSSCLAFCSPLDLSLNIRGAFVEASSKTSQLLSLDDDFRTA</sequence>
<name>A0A1A9V1M6_GLOAU</name>